<comment type="similarity">
    <text evidence="2">Belongs to the outer membrane factor (OMF) (TC 1.B.17) family.</text>
</comment>
<keyword evidence="7" id="KW-0998">Cell outer membrane</keyword>
<keyword evidence="4" id="KW-1134">Transmembrane beta strand</keyword>
<evidence type="ECO:0000256" key="3">
    <source>
        <dbReference type="ARBA" id="ARBA00022448"/>
    </source>
</evidence>
<keyword evidence="5" id="KW-0812">Transmembrane</keyword>
<dbReference type="EMBL" id="JAUOZS010000001">
    <property type="protein sequence ID" value="MDT8900366.1"/>
    <property type="molecule type" value="Genomic_DNA"/>
</dbReference>
<sequence length="433" mass="48004">MRLLPRLPAKTIVLFVIFLLALQTGVQAEMVELSLDECVALALKNNPAVKIAEADKEKAFWAVKEAAAGKGFNFTYIHSDTRGKYPPSTLRPYYYFSTTFDNNFALSLPLYSGGRLEGLIEKAKINAQIADQEVSKTRQQIRLNAITAYYNVLQARNMLQVNQESVDSLAAHLKNVELQYDVGTVAKSDVLRSQVELANAQQNLIKAQNTYDLSLANLNNVIGLPLDSQVKVKEALTHEPYTLSLDQSVEYALANRPEFFQAKATIDSARQGVRVAKSGFLPSLTLSGSMDWNDHDFPGAKNNNWSVVLAVSLNVFDSGLTRAKINEAQMDVDKAREQARQTKDAIALEVRQAYLNMKEAEKRIDTSGVAVTKAEEDFKIAQIRYSAGVGTNLDVIDAQVALTQAKTNYIQSLYDYNTSRANLNKAMGTSMRK</sequence>
<dbReference type="Proteomes" id="UP001254848">
    <property type="component" value="Unassembled WGS sequence"/>
</dbReference>
<accession>A0ABU3NX14</accession>
<dbReference type="Gene3D" id="1.20.1600.10">
    <property type="entry name" value="Outer membrane efflux proteins (OEP)"/>
    <property type="match status" value="1"/>
</dbReference>
<evidence type="ECO:0000256" key="4">
    <source>
        <dbReference type="ARBA" id="ARBA00022452"/>
    </source>
</evidence>
<dbReference type="Pfam" id="PF02321">
    <property type="entry name" value="OEP"/>
    <property type="match status" value="2"/>
</dbReference>
<evidence type="ECO:0000313" key="9">
    <source>
        <dbReference type="EMBL" id="MDT8900366.1"/>
    </source>
</evidence>
<dbReference type="PANTHER" id="PTHR30026">
    <property type="entry name" value="OUTER MEMBRANE PROTEIN TOLC"/>
    <property type="match status" value="1"/>
</dbReference>
<name>A0ABU3NX14_9FIRM</name>
<dbReference type="RefSeq" id="WP_413778914.1">
    <property type="nucleotide sequence ID" value="NZ_JAUOZS010000001.1"/>
</dbReference>
<keyword evidence="6" id="KW-0472">Membrane</keyword>
<feature type="coiled-coil region" evidence="8">
    <location>
        <begin position="325"/>
        <end position="363"/>
    </location>
</feature>
<evidence type="ECO:0000256" key="7">
    <source>
        <dbReference type="ARBA" id="ARBA00023237"/>
    </source>
</evidence>
<comment type="caution">
    <text evidence="9">The sequence shown here is derived from an EMBL/GenBank/DDBJ whole genome shotgun (WGS) entry which is preliminary data.</text>
</comment>
<protein>
    <submittedName>
        <fullName evidence="9">TolC family protein</fullName>
    </submittedName>
</protein>
<keyword evidence="8" id="KW-0175">Coiled coil</keyword>
<evidence type="ECO:0000256" key="6">
    <source>
        <dbReference type="ARBA" id="ARBA00023136"/>
    </source>
</evidence>
<dbReference type="PIRSF" id="PIRSF001892">
    <property type="entry name" value="CyaE"/>
    <property type="match status" value="1"/>
</dbReference>
<evidence type="ECO:0000256" key="8">
    <source>
        <dbReference type="SAM" id="Coils"/>
    </source>
</evidence>
<keyword evidence="3" id="KW-0813">Transport</keyword>
<dbReference type="SUPFAM" id="SSF56954">
    <property type="entry name" value="Outer membrane efflux proteins (OEP)"/>
    <property type="match status" value="1"/>
</dbReference>
<proteinExistence type="inferred from homology"/>
<organism evidence="9 10">
    <name type="scientific">Anaeroselena agilis</name>
    <dbReference type="NCBI Taxonomy" id="3063788"/>
    <lineage>
        <taxon>Bacteria</taxon>
        <taxon>Bacillati</taxon>
        <taxon>Bacillota</taxon>
        <taxon>Negativicutes</taxon>
        <taxon>Acetonemataceae</taxon>
        <taxon>Anaeroselena</taxon>
    </lineage>
</organism>
<evidence type="ECO:0000256" key="1">
    <source>
        <dbReference type="ARBA" id="ARBA00004442"/>
    </source>
</evidence>
<dbReference type="InterPro" id="IPR003423">
    <property type="entry name" value="OMP_efflux"/>
</dbReference>
<evidence type="ECO:0000313" key="10">
    <source>
        <dbReference type="Proteomes" id="UP001254848"/>
    </source>
</evidence>
<keyword evidence="10" id="KW-1185">Reference proteome</keyword>
<evidence type="ECO:0000256" key="5">
    <source>
        <dbReference type="ARBA" id="ARBA00022692"/>
    </source>
</evidence>
<dbReference type="InterPro" id="IPR028351">
    <property type="entry name" value="CyaE"/>
</dbReference>
<dbReference type="InterPro" id="IPR051906">
    <property type="entry name" value="TolC-like"/>
</dbReference>
<evidence type="ECO:0000256" key="2">
    <source>
        <dbReference type="ARBA" id="ARBA00007613"/>
    </source>
</evidence>
<gene>
    <name evidence="9" type="ORF">Q4T40_03810</name>
</gene>
<reference evidence="9 10" key="1">
    <citation type="submission" date="2023-07" db="EMBL/GenBank/DDBJ databases">
        <title>The novel representative of Negativicutes class, Anaeroselena agilis gen. nov. sp. nov.</title>
        <authorList>
            <person name="Prokofeva M.I."/>
            <person name="Elcheninov A.G."/>
            <person name="Klyukina A."/>
            <person name="Kublanov I.V."/>
            <person name="Frolov E.N."/>
            <person name="Podosokorskaya O.A."/>
        </authorList>
    </citation>
    <scope>NUCLEOTIDE SEQUENCE [LARGE SCALE GENOMIC DNA]</scope>
    <source>
        <strain evidence="9 10">4137-cl</strain>
    </source>
</reference>
<dbReference type="PANTHER" id="PTHR30026:SF20">
    <property type="entry name" value="OUTER MEMBRANE PROTEIN TOLC"/>
    <property type="match status" value="1"/>
</dbReference>
<comment type="subcellular location">
    <subcellularLocation>
        <location evidence="1">Cell outer membrane</location>
    </subcellularLocation>
</comment>